<gene>
    <name evidence="3" type="ORF">RF11_05352</name>
</gene>
<organism evidence="3 4">
    <name type="scientific">Thelohanellus kitauei</name>
    <name type="common">Myxosporean</name>
    <dbReference type="NCBI Taxonomy" id="669202"/>
    <lineage>
        <taxon>Eukaryota</taxon>
        <taxon>Metazoa</taxon>
        <taxon>Cnidaria</taxon>
        <taxon>Myxozoa</taxon>
        <taxon>Myxosporea</taxon>
        <taxon>Bivalvulida</taxon>
        <taxon>Platysporina</taxon>
        <taxon>Myxobolidae</taxon>
        <taxon>Thelohanellus</taxon>
    </lineage>
</organism>
<evidence type="ECO:0000259" key="2">
    <source>
        <dbReference type="Pfam" id="PF25127"/>
    </source>
</evidence>
<dbReference type="GO" id="GO:0048471">
    <property type="term" value="C:perinuclear region of cytoplasm"/>
    <property type="evidence" value="ECO:0007669"/>
    <property type="project" value="TreeGrafter"/>
</dbReference>
<protein>
    <submittedName>
        <fullName evidence="3">Calcium homeostasis endoplasmic reticulum protein</fullName>
    </submittedName>
</protein>
<dbReference type="InterPro" id="IPR056721">
    <property type="entry name" value="DUF7819"/>
</dbReference>
<dbReference type="EMBL" id="JWZT01000794">
    <property type="protein sequence ID" value="KII73526.1"/>
    <property type="molecule type" value="Genomic_DNA"/>
</dbReference>
<evidence type="ECO:0000256" key="1">
    <source>
        <dbReference type="SAM" id="MobiDB-lite"/>
    </source>
</evidence>
<comment type="caution">
    <text evidence="3">The sequence shown here is derived from an EMBL/GenBank/DDBJ whole genome shotgun (WGS) entry which is preliminary data.</text>
</comment>
<name>A0A0C2N1M5_THEKT</name>
<feature type="domain" description="DUF7819" evidence="2">
    <location>
        <begin position="116"/>
        <end position="209"/>
    </location>
</feature>
<dbReference type="AlphaFoldDB" id="A0A0C2N1M5"/>
<evidence type="ECO:0000313" key="3">
    <source>
        <dbReference type="EMBL" id="KII73526.1"/>
    </source>
</evidence>
<evidence type="ECO:0000313" key="4">
    <source>
        <dbReference type="Proteomes" id="UP000031668"/>
    </source>
</evidence>
<dbReference type="GO" id="GO:0006874">
    <property type="term" value="P:intracellular calcium ion homeostasis"/>
    <property type="evidence" value="ECO:0007669"/>
    <property type="project" value="TreeGrafter"/>
</dbReference>
<sequence length="229" mass="26445">MNLYRLQDERQIMECLDHIMNAFIMEANCGIIILHFINHCLFYCFENNQDTRNRSIFDFLANSLVHLLRKASNTPKTPSQKNKIVILEEAWRRRLGIKIPQEIMAVFCEKPPGSLPQQPSCDRLPAGLMTTAINIDDCDYSPIDPTSMKFPDVTPRSARLLKAIDEFYSNSGKIDGMGWEEGALTDFYSKKTEKMKRNVEKNVNEKEPEETNHQENSEKIPLKFLDESP</sequence>
<dbReference type="Pfam" id="PF25127">
    <property type="entry name" value="DUF7819"/>
    <property type="match status" value="1"/>
</dbReference>
<accession>A0A0C2N1M5</accession>
<feature type="region of interest" description="Disordered" evidence="1">
    <location>
        <begin position="198"/>
        <end position="229"/>
    </location>
</feature>
<keyword evidence="4" id="KW-1185">Reference proteome</keyword>
<proteinExistence type="predicted"/>
<dbReference type="OrthoDB" id="21470at2759"/>
<dbReference type="Proteomes" id="UP000031668">
    <property type="component" value="Unassembled WGS sequence"/>
</dbReference>
<dbReference type="PANTHER" id="PTHR12323:SF0">
    <property type="entry name" value="CALCIUM HOMEOSTASIS ENDOPLASMIC RETICULUM PROTEIN"/>
    <property type="match status" value="1"/>
</dbReference>
<reference evidence="3 4" key="1">
    <citation type="journal article" date="2014" name="Genome Biol. Evol.">
        <title>The genome of the myxosporean Thelohanellus kitauei shows adaptations to nutrient acquisition within its fish host.</title>
        <authorList>
            <person name="Yang Y."/>
            <person name="Xiong J."/>
            <person name="Zhou Z."/>
            <person name="Huo F."/>
            <person name="Miao W."/>
            <person name="Ran C."/>
            <person name="Liu Y."/>
            <person name="Zhang J."/>
            <person name="Feng J."/>
            <person name="Wang M."/>
            <person name="Wang M."/>
            <person name="Wang L."/>
            <person name="Yao B."/>
        </authorList>
    </citation>
    <scope>NUCLEOTIDE SEQUENCE [LARGE SCALE GENOMIC DNA]</scope>
    <source>
        <strain evidence="3">Wuqing</strain>
    </source>
</reference>
<dbReference type="PANTHER" id="PTHR12323">
    <property type="entry name" value="SR-RELATED CTD ASSOCIATED FACTOR 6"/>
    <property type="match status" value="1"/>
</dbReference>